<dbReference type="AlphaFoldDB" id="A0A0B2VEB2"/>
<name>A0A0B2VEB2_TOXCA</name>
<sequence>MIGRELRRTVINEGKKRNGRLIETDTVSHLQNSDTVSAQLDGLFGGLSGLPQLPGLPQLVPLTLPQLPSLPSLIPTGGGGDPLSQMLGNLGVLFQGIPQPPVAPSATLPPLPPPASPPPLPSPPLILPLSSTEITTIATVTPAPETSIFITFPTLVSETDVLNAENIDNGQTSFLGVIPDEDYATEEDIDGAPDFTGFLSHGDHWTTEGKRNDKNSQPDGRGKSHVNDGDTENGDHSVIGRPPPLPGLVGINERDEEQPLRFRRDDLGWKTRFSNRH</sequence>
<dbReference type="Proteomes" id="UP000031036">
    <property type="component" value="Unassembled WGS sequence"/>
</dbReference>
<comment type="caution">
    <text evidence="2">The sequence shown here is derived from an EMBL/GenBank/DDBJ whole genome shotgun (WGS) entry which is preliminary data.</text>
</comment>
<feature type="compositionally biased region" description="Basic and acidic residues" evidence="1">
    <location>
        <begin position="201"/>
        <end position="228"/>
    </location>
</feature>
<evidence type="ECO:0000313" key="3">
    <source>
        <dbReference type="Proteomes" id="UP000031036"/>
    </source>
</evidence>
<reference evidence="2 3" key="1">
    <citation type="submission" date="2014-11" db="EMBL/GenBank/DDBJ databases">
        <title>Genetic blueprint of the zoonotic pathogen Toxocara canis.</title>
        <authorList>
            <person name="Zhu X.-Q."/>
            <person name="Korhonen P.K."/>
            <person name="Cai H."/>
            <person name="Young N.D."/>
            <person name="Nejsum P."/>
            <person name="von Samson-Himmelstjerna G."/>
            <person name="Boag P.R."/>
            <person name="Tan P."/>
            <person name="Li Q."/>
            <person name="Min J."/>
            <person name="Yang Y."/>
            <person name="Wang X."/>
            <person name="Fang X."/>
            <person name="Hall R.S."/>
            <person name="Hofmann A."/>
            <person name="Sternberg P.W."/>
            <person name="Jex A.R."/>
            <person name="Gasser R.B."/>
        </authorList>
    </citation>
    <scope>NUCLEOTIDE SEQUENCE [LARGE SCALE GENOMIC DNA]</scope>
    <source>
        <strain evidence="2">PN_DK_2014</strain>
    </source>
</reference>
<protein>
    <submittedName>
        <fullName evidence="2">Uncharacterized protein</fullName>
    </submittedName>
</protein>
<proteinExistence type="predicted"/>
<dbReference type="EMBL" id="JPKZ01001848">
    <property type="protein sequence ID" value="KHN79784.1"/>
    <property type="molecule type" value="Genomic_DNA"/>
</dbReference>
<gene>
    <name evidence="2" type="ORF">Tcan_12449</name>
</gene>
<evidence type="ECO:0000256" key="1">
    <source>
        <dbReference type="SAM" id="MobiDB-lite"/>
    </source>
</evidence>
<accession>A0A0B2VEB2</accession>
<organism evidence="2 3">
    <name type="scientific">Toxocara canis</name>
    <name type="common">Canine roundworm</name>
    <dbReference type="NCBI Taxonomy" id="6265"/>
    <lineage>
        <taxon>Eukaryota</taxon>
        <taxon>Metazoa</taxon>
        <taxon>Ecdysozoa</taxon>
        <taxon>Nematoda</taxon>
        <taxon>Chromadorea</taxon>
        <taxon>Rhabditida</taxon>
        <taxon>Spirurina</taxon>
        <taxon>Ascaridomorpha</taxon>
        <taxon>Ascaridoidea</taxon>
        <taxon>Toxocaridae</taxon>
        <taxon>Toxocara</taxon>
    </lineage>
</organism>
<keyword evidence="3" id="KW-1185">Reference proteome</keyword>
<evidence type="ECO:0000313" key="2">
    <source>
        <dbReference type="EMBL" id="KHN79784.1"/>
    </source>
</evidence>
<feature type="region of interest" description="Disordered" evidence="1">
    <location>
        <begin position="193"/>
        <end position="259"/>
    </location>
</feature>